<dbReference type="EMBL" id="JAGHXW010000114">
    <property type="protein sequence ID" value="MBO9762016.1"/>
    <property type="molecule type" value="Genomic_DNA"/>
</dbReference>
<dbReference type="Proteomes" id="UP000668572">
    <property type="component" value="Unassembled WGS sequence"/>
</dbReference>
<organism evidence="1 2">
    <name type="scientific">Xanthomonas manihotis</name>
    <dbReference type="NCBI Taxonomy" id="43353"/>
    <lineage>
        <taxon>Bacteria</taxon>
        <taxon>Pseudomonadati</taxon>
        <taxon>Pseudomonadota</taxon>
        <taxon>Gammaproteobacteria</taxon>
        <taxon>Lysobacterales</taxon>
        <taxon>Lysobacteraceae</taxon>
        <taxon>Xanthomonas</taxon>
    </lineage>
</organism>
<name>A0A8I1XNG0_XANMN</name>
<gene>
    <name evidence="1" type="ORF">J7405_21265</name>
</gene>
<dbReference type="RefSeq" id="WP_150117899.1">
    <property type="nucleotide sequence ID" value="NZ_JADKPW010000077.1"/>
</dbReference>
<evidence type="ECO:0000313" key="1">
    <source>
        <dbReference type="EMBL" id="MBO9762016.1"/>
    </source>
</evidence>
<reference evidence="1" key="1">
    <citation type="submission" date="2021-03" db="EMBL/GenBank/DDBJ databases">
        <title>Molecular characterization of Xanthomonas species pathogenic on Araceae and the development of a triplex TaqMan assay for detection of X. phaseoli pv. dieffenbachiae.</title>
        <authorList>
            <person name="Van Der Wolf J."/>
            <person name="Krijger M."/>
            <person name="Mendes O."/>
            <person name="Brankovics B."/>
            <person name="Bonants P."/>
            <person name="Meekes E."/>
        </authorList>
    </citation>
    <scope>NUCLEOTIDE SEQUENCE</scope>
    <source>
        <strain evidence="1">NBC1264</strain>
    </source>
</reference>
<proteinExistence type="predicted"/>
<dbReference type="AlphaFoldDB" id="A0A8I1XNG0"/>
<protein>
    <submittedName>
        <fullName evidence="1">Uncharacterized protein</fullName>
    </submittedName>
</protein>
<accession>A0A8I1XNG0</accession>
<sequence>MSSYLVACKASKYTKDGVEESKLTRVGAYFPFKESKGGRLVLDEGIAVFGELVLVEPRSQGMAGD</sequence>
<comment type="caution">
    <text evidence="1">The sequence shown here is derived from an EMBL/GenBank/DDBJ whole genome shotgun (WGS) entry which is preliminary data.</text>
</comment>
<evidence type="ECO:0000313" key="2">
    <source>
        <dbReference type="Proteomes" id="UP000668572"/>
    </source>
</evidence>